<feature type="compositionally biased region" description="Low complexity" evidence="1">
    <location>
        <begin position="555"/>
        <end position="567"/>
    </location>
</feature>
<gene>
    <name evidence="2" type="ORF">B0H16DRAFT_1714400</name>
</gene>
<feature type="region of interest" description="Disordered" evidence="1">
    <location>
        <begin position="943"/>
        <end position="965"/>
    </location>
</feature>
<proteinExistence type="predicted"/>
<reference evidence="2" key="1">
    <citation type="submission" date="2023-03" db="EMBL/GenBank/DDBJ databases">
        <title>Massive genome expansion in bonnet fungi (Mycena s.s.) driven by repeated elements and novel gene families across ecological guilds.</title>
        <authorList>
            <consortium name="Lawrence Berkeley National Laboratory"/>
            <person name="Harder C.B."/>
            <person name="Miyauchi S."/>
            <person name="Viragh M."/>
            <person name="Kuo A."/>
            <person name="Thoen E."/>
            <person name="Andreopoulos B."/>
            <person name="Lu D."/>
            <person name="Skrede I."/>
            <person name="Drula E."/>
            <person name="Henrissat B."/>
            <person name="Morin E."/>
            <person name="Kohler A."/>
            <person name="Barry K."/>
            <person name="LaButti K."/>
            <person name="Morin E."/>
            <person name="Salamov A."/>
            <person name="Lipzen A."/>
            <person name="Mereny Z."/>
            <person name="Hegedus B."/>
            <person name="Baldrian P."/>
            <person name="Stursova M."/>
            <person name="Weitz H."/>
            <person name="Taylor A."/>
            <person name="Grigoriev I.V."/>
            <person name="Nagy L.G."/>
            <person name="Martin F."/>
            <person name="Kauserud H."/>
        </authorList>
    </citation>
    <scope>NUCLEOTIDE SEQUENCE</scope>
    <source>
        <strain evidence="2">CBHHK182m</strain>
    </source>
</reference>
<name>A0AAD7JYU1_9AGAR</name>
<feature type="compositionally biased region" description="Pro residues" evidence="1">
    <location>
        <begin position="357"/>
        <end position="367"/>
    </location>
</feature>
<comment type="caution">
    <text evidence="2">The sequence shown here is derived from an EMBL/GenBank/DDBJ whole genome shotgun (WGS) entry which is preliminary data.</text>
</comment>
<feature type="compositionally biased region" description="Low complexity" evidence="1">
    <location>
        <begin position="953"/>
        <end position="964"/>
    </location>
</feature>
<feature type="region of interest" description="Disordered" evidence="1">
    <location>
        <begin position="538"/>
        <end position="580"/>
    </location>
</feature>
<evidence type="ECO:0000256" key="1">
    <source>
        <dbReference type="SAM" id="MobiDB-lite"/>
    </source>
</evidence>
<feature type="region of interest" description="Disordered" evidence="1">
    <location>
        <begin position="426"/>
        <end position="449"/>
    </location>
</feature>
<sequence>MHSGHRSGVPEDAAVALANAAATLVPVLASVVSDALGAPHLWCSRRHHYNAVLAHARSKPPPPALANDPAHGCAVQPLCDCNSRLQTPPTPARSHTHCTLERKRRRTHRTQTLPPPRPATAFARPAAPRPCTSHAQTGGTLHRAYPPGTPPTERLSPSCWGTRQRRLIYLATHGPLPLPQPPPHAVPVTAHLFVLFGGATRILCIVCVRARLGLPGIHTRLTIVPNHLHTLTSKEAPGPKSATLSRRVRIHRTAAVRSSRSRCGHLKLAHGFEPWRVPRPTRAHNAAPQERTHLAPAHPSPHARTHPYVHARSQFHTNFPQLGAHAAASHLHIARTSNRAHLHIACTPTAHADGHPRPPTPTSPTYPRPLTTHGLPTQNGYAASLVASTSAASNYANFESGSCSVRSVATAPALSTFFSNRFEPMPPRPTSHAQRRAQPPFTSPPFASLPYRTHASTRALVSCVPPPPRASPPPPQTAAALANDPTHGSACCVAVRTHIARSNAKVAKRSKRKHRHHPARACTPVAAYTRRPRVRVCTPSRPSTLRTRVPPSPRTHATPASAFAPPATLDPPTHPQLAQSPACMRAPPAAHYCFHTRTRTHHRAVPARTPPSSPLRSRCSRSPSQCSRLPLHLRFAPLSPTAPTPRRKEAGVCPDAPTHYTPSHCTLPPSTRSSPPRLTLARRLLHLHPYSRTTRTLARPRAACWDSRAHTHAAASHERGPLPPRISASRARRGLAPPHRRRCLVRVCVPTALLPSTLASPLRTPPRFAPPARAPHTHAPSSISRTAAHGCWPNAQVRVFVCPGPVAGKFVGASCMAMKFLHRLNAYAGNLDAASANERRSSGCRRRFARRRCANGGRAALWTMRLPPVPDKGKGKARAQDEAMEVDANVDVAFVARVLGPATVVGPVARRCTPNFPARTHLPPPSAPQRVRAQAAAPYTTVPSTSRLDLGPRPRNAARNAHARATSHALTSLYPCPLSLYIAARMQTNTSA</sequence>
<feature type="region of interest" description="Disordered" evidence="1">
    <location>
        <begin position="349"/>
        <end position="374"/>
    </location>
</feature>
<feature type="compositionally biased region" description="Low complexity" evidence="1">
    <location>
        <begin position="614"/>
        <end position="625"/>
    </location>
</feature>
<dbReference type="Proteomes" id="UP001215598">
    <property type="component" value="Unassembled WGS sequence"/>
</dbReference>
<evidence type="ECO:0000313" key="2">
    <source>
        <dbReference type="EMBL" id="KAJ7772187.1"/>
    </source>
</evidence>
<feature type="region of interest" description="Disordered" evidence="1">
    <location>
        <begin position="601"/>
        <end position="625"/>
    </location>
</feature>
<dbReference type="EMBL" id="JARKIB010000014">
    <property type="protein sequence ID" value="KAJ7772187.1"/>
    <property type="molecule type" value="Genomic_DNA"/>
</dbReference>
<feature type="region of interest" description="Disordered" evidence="1">
    <location>
        <begin position="461"/>
        <end position="483"/>
    </location>
</feature>
<keyword evidence="3" id="KW-1185">Reference proteome</keyword>
<feature type="region of interest" description="Disordered" evidence="1">
    <location>
        <begin position="85"/>
        <end position="157"/>
    </location>
</feature>
<protein>
    <submittedName>
        <fullName evidence="2">Uncharacterized protein</fullName>
    </submittedName>
</protein>
<feature type="compositionally biased region" description="Low complexity" evidence="1">
    <location>
        <begin position="119"/>
        <end position="130"/>
    </location>
</feature>
<accession>A0AAD7JYU1</accession>
<feature type="compositionally biased region" description="Pro residues" evidence="1">
    <location>
        <begin position="464"/>
        <end position="476"/>
    </location>
</feature>
<evidence type="ECO:0000313" key="3">
    <source>
        <dbReference type="Proteomes" id="UP001215598"/>
    </source>
</evidence>
<dbReference type="AlphaFoldDB" id="A0AAD7JYU1"/>
<organism evidence="2 3">
    <name type="scientific">Mycena metata</name>
    <dbReference type="NCBI Taxonomy" id="1033252"/>
    <lineage>
        <taxon>Eukaryota</taxon>
        <taxon>Fungi</taxon>
        <taxon>Dikarya</taxon>
        <taxon>Basidiomycota</taxon>
        <taxon>Agaricomycotina</taxon>
        <taxon>Agaricomycetes</taxon>
        <taxon>Agaricomycetidae</taxon>
        <taxon>Agaricales</taxon>
        <taxon>Marasmiineae</taxon>
        <taxon>Mycenaceae</taxon>
        <taxon>Mycena</taxon>
    </lineage>
</organism>